<reference evidence="1 2" key="2">
    <citation type="submission" date="2017-10" db="EMBL/GenBank/DDBJ databases">
        <title>Extensive intraspecific genome diversity in a model arbuscular mycorrhizal fungus.</title>
        <authorList>
            <person name="Chen E.C.H."/>
            <person name="Morin E."/>
            <person name="Baudet D."/>
            <person name="Noel J."/>
            <person name="Ndikumana S."/>
            <person name="Charron P."/>
            <person name="St-Onge C."/>
            <person name="Giorgi J."/>
            <person name="Grigoriev I.V."/>
            <person name="Roux C."/>
            <person name="Martin F.M."/>
            <person name="Corradi N."/>
        </authorList>
    </citation>
    <scope>NUCLEOTIDE SEQUENCE [LARGE SCALE GENOMIC DNA]</scope>
    <source>
        <strain evidence="1 2">C2</strain>
    </source>
</reference>
<sequence length="125" mass="14626">MSLTSFLGTYFLTSTIWSIFDTPLHDFHFDLYVQIWLCRSVFFHHWETAQSITNKMKSSTIGPSPIFHPSSKISPECSTPFLATVSLDSWVSWVSSYVICRGSWISHLDFWRRLTVQPLLRISFW</sequence>
<organism evidence="1 2">
    <name type="scientific">Rhizophagus irregularis</name>
    <dbReference type="NCBI Taxonomy" id="588596"/>
    <lineage>
        <taxon>Eukaryota</taxon>
        <taxon>Fungi</taxon>
        <taxon>Fungi incertae sedis</taxon>
        <taxon>Mucoromycota</taxon>
        <taxon>Glomeromycotina</taxon>
        <taxon>Glomeromycetes</taxon>
        <taxon>Glomerales</taxon>
        <taxon>Glomeraceae</taxon>
        <taxon>Rhizophagus</taxon>
    </lineage>
</organism>
<gene>
    <name evidence="1" type="ORF">RhiirC2_776463</name>
</gene>
<proteinExistence type="predicted"/>
<name>A0A2N1NGI7_9GLOM</name>
<evidence type="ECO:0000313" key="1">
    <source>
        <dbReference type="EMBL" id="PKK73035.1"/>
    </source>
</evidence>
<dbReference type="VEuPathDB" id="FungiDB:RhiirA1_478746"/>
<comment type="caution">
    <text evidence="1">The sequence shown here is derived from an EMBL/GenBank/DDBJ whole genome shotgun (WGS) entry which is preliminary data.</text>
</comment>
<dbReference type="Proteomes" id="UP000233469">
    <property type="component" value="Unassembled WGS sequence"/>
</dbReference>
<dbReference type="AlphaFoldDB" id="A0A2N1NGI7"/>
<accession>A0A2N1NGI7</accession>
<evidence type="ECO:0000313" key="2">
    <source>
        <dbReference type="Proteomes" id="UP000233469"/>
    </source>
</evidence>
<protein>
    <submittedName>
        <fullName evidence="1">Uncharacterized protein</fullName>
    </submittedName>
</protein>
<dbReference type="EMBL" id="LLXL01000397">
    <property type="protein sequence ID" value="PKK73035.1"/>
    <property type="molecule type" value="Genomic_DNA"/>
</dbReference>
<reference evidence="1 2" key="1">
    <citation type="submission" date="2016-04" db="EMBL/GenBank/DDBJ databases">
        <title>Genome analyses suggest a sexual origin of heterokaryosis in a supposedly ancient asexual fungus.</title>
        <authorList>
            <person name="Ropars J."/>
            <person name="Sedzielewska K."/>
            <person name="Noel J."/>
            <person name="Charron P."/>
            <person name="Farinelli L."/>
            <person name="Marton T."/>
            <person name="Kruger M."/>
            <person name="Pelin A."/>
            <person name="Brachmann A."/>
            <person name="Corradi N."/>
        </authorList>
    </citation>
    <scope>NUCLEOTIDE SEQUENCE [LARGE SCALE GENOMIC DNA]</scope>
    <source>
        <strain evidence="1 2">C2</strain>
    </source>
</reference>